<organism evidence="2 3">
    <name type="scientific">Candidatus Fimisoma avicola</name>
    <dbReference type="NCBI Taxonomy" id="2840826"/>
    <lineage>
        <taxon>Bacteria</taxon>
        <taxon>Bacillati</taxon>
        <taxon>Bacillota</taxon>
        <taxon>Clostridia</taxon>
        <taxon>Eubacteriales</taxon>
        <taxon>Candidatus Fimisoma</taxon>
    </lineage>
</organism>
<dbReference type="InterPro" id="IPR009057">
    <property type="entry name" value="Homeodomain-like_sf"/>
</dbReference>
<reference evidence="2" key="2">
    <citation type="journal article" date="2021" name="PeerJ">
        <title>Extensive microbial diversity within the chicken gut microbiome revealed by metagenomics and culture.</title>
        <authorList>
            <person name="Gilroy R."/>
            <person name="Ravi A."/>
            <person name="Getino M."/>
            <person name="Pursley I."/>
            <person name="Horton D.L."/>
            <person name="Alikhan N.F."/>
            <person name="Baker D."/>
            <person name="Gharbi K."/>
            <person name="Hall N."/>
            <person name="Watson M."/>
            <person name="Adriaenssens E.M."/>
            <person name="Foster-Nyarko E."/>
            <person name="Jarju S."/>
            <person name="Secka A."/>
            <person name="Antonio M."/>
            <person name="Oren A."/>
            <person name="Chaudhuri R.R."/>
            <person name="La Ragione R."/>
            <person name="Hildebrand F."/>
            <person name="Pallen M.J."/>
        </authorList>
    </citation>
    <scope>NUCLEOTIDE SEQUENCE</scope>
    <source>
        <strain evidence="2">11300</strain>
    </source>
</reference>
<sequence length="278" mass="32072">MNKQKNLKQTILQKFDDLPTKEKKVAEYIIDNYDNISHFNSIELADAIGVSDTTVIRFSKRIGFKGFSQFKDELRSEALHERRPYAVMHEMTLGADNEVVSNYISYGRKDMDDFLGKLDTGLIDKIADELLNAHIVYLFGLGCDRVVSEFLLNYLPLCGVRCVNISEQGLSMREKAMFMQNNDLLFISSSPKQEDDEFWLTEYCSSNGIPVILMTDSEITAQKMAPMYTVYIKPSYETFFHSKVIPMMFCDLILLSISRKNPSRVEKMLKKHYEINDI</sequence>
<dbReference type="GO" id="GO:0003700">
    <property type="term" value="F:DNA-binding transcription factor activity"/>
    <property type="evidence" value="ECO:0007669"/>
    <property type="project" value="InterPro"/>
</dbReference>
<reference evidence="2" key="1">
    <citation type="submission" date="2020-10" db="EMBL/GenBank/DDBJ databases">
        <authorList>
            <person name="Gilroy R."/>
        </authorList>
    </citation>
    <scope>NUCLEOTIDE SEQUENCE</scope>
    <source>
        <strain evidence="2">11300</strain>
    </source>
</reference>
<dbReference type="PANTHER" id="PTHR30514">
    <property type="entry name" value="GLUCOKINASE"/>
    <property type="match status" value="1"/>
</dbReference>
<dbReference type="InterPro" id="IPR047640">
    <property type="entry name" value="RpiR-like"/>
</dbReference>
<dbReference type="InterPro" id="IPR001347">
    <property type="entry name" value="SIS_dom"/>
</dbReference>
<dbReference type="SUPFAM" id="SSF53697">
    <property type="entry name" value="SIS domain"/>
    <property type="match status" value="1"/>
</dbReference>
<dbReference type="AlphaFoldDB" id="A0A9D1L9G6"/>
<dbReference type="SUPFAM" id="SSF46689">
    <property type="entry name" value="Homeodomain-like"/>
    <property type="match status" value="1"/>
</dbReference>
<accession>A0A9D1L9G6</accession>
<evidence type="ECO:0000313" key="3">
    <source>
        <dbReference type="Proteomes" id="UP000824091"/>
    </source>
</evidence>
<gene>
    <name evidence="2" type="ORF">IAD16_07365</name>
</gene>
<protein>
    <submittedName>
        <fullName evidence="2">MurR/RpiR family transcriptional regulator</fullName>
    </submittedName>
</protein>
<evidence type="ECO:0000313" key="2">
    <source>
        <dbReference type="EMBL" id="HIU28178.1"/>
    </source>
</evidence>
<dbReference type="EMBL" id="DVMO01000107">
    <property type="protein sequence ID" value="HIU28178.1"/>
    <property type="molecule type" value="Genomic_DNA"/>
</dbReference>
<dbReference type="InterPro" id="IPR036388">
    <property type="entry name" value="WH-like_DNA-bd_sf"/>
</dbReference>
<evidence type="ECO:0000259" key="1">
    <source>
        <dbReference type="PROSITE" id="PS51071"/>
    </source>
</evidence>
<dbReference type="Gene3D" id="1.10.10.10">
    <property type="entry name" value="Winged helix-like DNA-binding domain superfamily/Winged helix DNA-binding domain"/>
    <property type="match status" value="1"/>
</dbReference>
<dbReference type="InterPro" id="IPR000281">
    <property type="entry name" value="HTH_RpiR"/>
</dbReference>
<dbReference type="PANTHER" id="PTHR30514:SF1">
    <property type="entry name" value="HTH-TYPE TRANSCRIPTIONAL REGULATOR HEXR-RELATED"/>
    <property type="match status" value="1"/>
</dbReference>
<dbReference type="GO" id="GO:0003677">
    <property type="term" value="F:DNA binding"/>
    <property type="evidence" value="ECO:0007669"/>
    <property type="project" value="InterPro"/>
</dbReference>
<dbReference type="Pfam" id="PF01418">
    <property type="entry name" value="HTH_6"/>
    <property type="match status" value="1"/>
</dbReference>
<dbReference type="InterPro" id="IPR046348">
    <property type="entry name" value="SIS_dom_sf"/>
</dbReference>
<dbReference type="Gene3D" id="3.40.50.10490">
    <property type="entry name" value="Glucose-6-phosphate isomerase like protein, domain 1"/>
    <property type="match status" value="1"/>
</dbReference>
<dbReference type="Proteomes" id="UP000824091">
    <property type="component" value="Unassembled WGS sequence"/>
</dbReference>
<name>A0A9D1L9G6_9FIRM</name>
<comment type="caution">
    <text evidence="2">The sequence shown here is derived from an EMBL/GenBank/DDBJ whole genome shotgun (WGS) entry which is preliminary data.</text>
</comment>
<dbReference type="GO" id="GO:0097367">
    <property type="term" value="F:carbohydrate derivative binding"/>
    <property type="evidence" value="ECO:0007669"/>
    <property type="project" value="InterPro"/>
</dbReference>
<dbReference type="PROSITE" id="PS51071">
    <property type="entry name" value="HTH_RPIR"/>
    <property type="match status" value="1"/>
</dbReference>
<dbReference type="Pfam" id="PF01380">
    <property type="entry name" value="SIS"/>
    <property type="match status" value="1"/>
</dbReference>
<dbReference type="GO" id="GO:1901135">
    <property type="term" value="P:carbohydrate derivative metabolic process"/>
    <property type="evidence" value="ECO:0007669"/>
    <property type="project" value="InterPro"/>
</dbReference>
<proteinExistence type="predicted"/>
<feature type="domain" description="HTH rpiR-type" evidence="1">
    <location>
        <begin position="5"/>
        <end position="81"/>
    </location>
</feature>